<comment type="function">
    <text evidence="6">Thiol-specific peroxidase that catalyzes the reduction of hydrogen peroxide and organic hydroperoxides to water and alcohols, respectively.</text>
</comment>
<dbReference type="PANTHER" id="PTHR43503:SF12">
    <property type="entry name" value="PEROXIREDOXIN"/>
    <property type="match status" value="1"/>
</dbReference>
<dbReference type="FunCoup" id="A0A2R5GCG5">
    <property type="interactions" value="49"/>
</dbReference>
<gene>
    <name evidence="9" type="ORF">FCC1311_048732</name>
</gene>
<sequence length="232" mass="25372">MADKVLSEQQGPPKLGFPFPDFEADTTEGKMKFSEYAKDSWAILFSHPADFTPVCTTELGTVSKYLSEFEKRGVKMAALSCDPVDSHKKWIEDIQSSQSLSGGLGFPIIADEKREIALKLGMLDPAELDAEGIPLTARAVFIVNPAFKLALSLLYPATTGRNFDEIVRVIDSLQLTANHSVATPANWKGGEKTMVVPSLSDEQATAKFPKGFEKVDVPSGKGYLRFTPDPRD</sequence>
<dbReference type="GO" id="GO:0005739">
    <property type="term" value="C:mitochondrion"/>
    <property type="evidence" value="ECO:0007669"/>
    <property type="project" value="TreeGrafter"/>
</dbReference>
<dbReference type="Gene3D" id="3.30.1020.10">
    <property type="entry name" value="Antioxidant, Horf6, Chain A, domain2"/>
    <property type="match status" value="1"/>
</dbReference>
<evidence type="ECO:0000256" key="1">
    <source>
        <dbReference type="ARBA" id="ARBA00022559"/>
    </source>
</evidence>
<evidence type="ECO:0000259" key="8">
    <source>
        <dbReference type="PROSITE" id="PS51352"/>
    </source>
</evidence>
<dbReference type="InterPro" id="IPR036249">
    <property type="entry name" value="Thioredoxin-like_sf"/>
</dbReference>
<evidence type="ECO:0000313" key="9">
    <source>
        <dbReference type="EMBL" id="GBG28652.1"/>
    </source>
</evidence>
<keyword evidence="4 6" id="KW-0676">Redox-active center</keyword>
<dbReference type="FunFam" id="3.40.30.10:FF:000011">
    <property type="entry name" value="Peroxiredoxin PRX1"/>
    <property type="match status" value="1"/>
</dbReference>
<feature type="domain" description="Thioredoxin" evidence="8">
    <location>
        <begin position="13"/>
        <end position="175"/>
    </location>
</feature>
<evidence type="ECO:0000313" key="10">
    <source>
        <dbReference type="Proteomes" id="UP000241890"/>
    </source>
</evidence>
<dbReference type="InterPro" id="IPR013766">
    <property type="entry name" value="Thioredoxin_domain"/>
</dbReference>
<dbReference type="PROSITE" id="PS51352">
    <property type="entry name" value="THIOREDOXIN_2"/>
    <property type="match status" value="1"/>
</dbReference>
<dbReference type="GO" id="GO:0051920">
    <property type="term" value="F:peroxiredoxin activity"/>
    <property type="evidence" value="ECO:0007669"/>
    <property type="project" value="InterPro"/>
</dbReference>
<dbReference type="Gene3D" id="3.40.30.10">
    <property type="entry name" value="Glutaredoxin"/>
    <property type="match status" value="1"/>
</dbReference>
<dbReference type="InParanoid" id="A0A2R5GCG5"/>
<reference evidence="9 10" key="1">
    <citation type="submission" date="2017-12" db="EMBL/GenBank/DDBJ databases">
        <title>Sequencing, de novo assembly and annotation of complete genome of a new Thraustochytrid species, strain FCC1311.</title>
        <authorList>
            <person name="Sedici K."/>
            <person name="Godart F."/>
            <person name="Aiese Cigliano R."/>
            <person name="Sanseverino W."/>
            <person name="Barakat M."/>
            <person name="Ortet P."/>
            <person name="Marechal E."/>
            <person name="Cagnac O."/>
            <person name="Amato A."/>
        </authorList>
    </citation>
    <scope>NUCLEOTIDE SEQUENCE [LARGE SCALE GENOMIC DNA]</scope>
</reference>
<proteinExistence type="inferred from homology"/>
<evidence type="ECO:0000256" key="7">
    <source>
        <dbReference type="PIRSR" id="PIRSR000239-1"/>
    </source>
</evidence>
<dbReference type="FunFam" id="3.30.1020.10:FF:000001">
    <property type="entry name" value="1-Cys peroxiredoxin"/>
    <property type="match status" value="1"/>
</dbReference>
<comment type="caution">
    <text evidence="9">The sequence shown here is derived from an EMBL/GenBank/DDBJ whole genome shotgun (WGS) entry which is preliminary data.</text>
</comment>
<dbReference type="InterPro" id="IPR024706">
    <property type="entry name" value="Peroxiredoxin_AhpC-typ"/>
</dbReference>
<organism evidence="9 10">
    <name type="scientific">Hondaea fermentalgiana</name>
    <dbReference type="NCBI Taxonomy" id="2315210"/>
    <lineage>
        <taxon>Eukaryota</taxon>
        <taxon>Sar</taxon>
        <taxon>Stramenopiles</taxon>
        <taxon>Bigyra</taxon>
        <taxon>Labyrinthulomycetes</taxon>
        <taxon>Thraustochytrida</taxon>
        <taxon>Thraustochytriidae</taxon>
        <taxon>Hondaea</taxon>
    </lineage>
</organism>
<dbReference type="PANTHER" id="PTHR43503">
    <property type="entry name" value="MCG48959-RELATED"/>
    <property type="match status" value="1"/>
</dbReference>
<feature type="active site" description="Cysteine sulfenic acid (-SOH) intermediate; for peroxidase activity" evidence="7">
    <location>
        <position position="55"/>
    </location>
</feature>
<keyword evidence="3 6" id="KW-0560">Oxidoreductase</keyword>
<accession>A0A2R5GCG5</accession>
<dbReference type="AlphaFoldDB" id="A0A2R5GCG5"/>
<dbReference type="Proteomes" id="UP000241890">
    <property type="component" value="Unassembled WGS sequence"/>
</dbReference>
<dbReference type="InterPro" id="IPR045020">
    <property type="entry name" value="PRX_1cys"/>
</dbReference>
<name>A0A2R5GCG5_9STRA</name>
<dbReference type="GO" id="GO:0005829">
    <property type="term" value="C:cytosol"/>
    <property type="evidence" value="ECO:0007669"/>
    <property type="project" value="TreeGrafter"/>
</dbReference>
<keyword evidence="10" id="KW-1185">Reference proteome</keyword>
<dbReference type="PIRSF" id="PIRSF000239">
    <property type="entry name" value="AHPC"/>
    <property type="match status" value="1"/>
</dbReference>
<dbReference type="Pfam" id="PF10417">
    <property type="entry name" value="1-cysPrx_C"/>
    <property type="match status" value="1"/>
</dbReference>
<dbReference type="InterPro" id="IPR000866">
    <property type="entry name" value="AhpC/TSA"/>
</dbReference>
<dbReference type="CDD" id="cd03016">
    <property type="entry name" value="PRX_1cys"/>
    <property type="match status" value="1"/>
</dbReference>
<dbReference type="OrthoDB" id="2996783at2759"/>
<protein>
    <submittedName>
        <fullName evidence="9">Peroxiredoxin-6</fullName>
    </submittedName>
</protein>
<evidence type="ECO:0000256" key="4">
    <source>
        <dbReference type="ARBA" id="ARBA00023284"/>
    </source>
</evidence>
<evidence type="ECO:0000256" key="2">
    <source>
        <dbReference type="ARBA" id="ARBA00022862"/>
    </source>
</evidence>
<dbReference type="GO" id="GO:0045454">
    <property type="term" value="P:cell redox homeostasis"/>
    <property type="evidence" value="ECO:0007669"/>
    <property type="project" value="TreeGrafter"/>
</dbReference>
<dbReference type="Pfam" id="PF00578">
    <property type="entry name" value="AhpC-TSA"/>
    <property type="match status" value="1"/>
</dbReference>
<evidence type="ECO:0000256" key="3">
    <source>
        <dbReference type="ARBA" id="ARBA00023002"/>
    </source>
</evidence>
<keyword evidence="1 6" id="KW-0575">Peroxidase</keyword>
<keyword evidence="2 6" id="KW-0049">Antioxidant</keyword>
<comment type="similarity">
    <text evidence="5">Belongs to the peroxiredoxin family. Prx6 subfamily.</text>
</comment>
<dbReference type="EMBL" id="BEYU01000046">
    <property type="protein sequence ID" value="GBG28652.1"/>
    <property type="molecule type" value="Genomic_DNA"/>
</dbReference>
<dbReference type="InterPro" id="IPR019479">
    <property type="entry name" value="Peroxiredoxin_C"/>
</dbReference>
<evidence type="ECO:0000256" key="6">
    <source>
        <dbReference type="PIRNR" id="PIRNR000239"/>
    </source>
</evidence>
<dbReference type="SUPFAM" id="SSF52833">
    <property type="entry name" value="Thioredoxin-like"/>
    <property type="match status" value="1"/>
</dbReference>
<evidence type="ECO:0000256" key="5">
    <source>
        <dbReference type="ARBA" id="ARBA00025719"/>
    </source>
</evidence>